<dbReference type="GO" id="GO:0016787">
    <property type="term" value="F:hydrolase activity"/>
    <property type="evidence" value="ECO:0007669"/>
    <property type="project" value="UniProtKB-KW"/>
</dbReference>
<dbReference type="InterPro" id="IPR004518">
    <property type="entry name" value="MazG-like_dom"/>
</dbReference>
<dbReference type="Pfam" id="PF18722">
    <property type="entry name" value="MazG_C"/>
    <property type="match status" value="1"/>
</dbReference>
<accession>A0A1L3FQ57</accession>
<evidence type="ECO:0000313" key="3">
    <source>
        <dbReference type="EMBL" id="APG15410.1"/>
    </source>
</evidence>
<dbReference type="CDD" id="cd11541">
    <property type="entry name" value="NTP-PPase_u4"/>
    <property type="match status" value="1"/>
</dbReference>
<name>A0A1L3FQ57_BRAJP</name>
<dbReference type="Gene3D" id="1.10.287.1080">
    <property type="entry name" value="MazG-like"/>
    <property type="match status" value="1"/>
</dbReference>
<sequence length="298" mass="33581">MDFKTYQREALGTDRVPAKEPDDMTSLIVPMLGLAGETGQLLSEYKKHLRDGEAHRLFKERVSEELGDLMWYVANVASKFGLDLDEVAAANLHKTRGRFLSADATSDSFDADLPENERLPRRFEVELVDCDGRVGRRVRVLIDGEPFGSELTDNAYDPDGYRFHDVFHFAYAAVLGWSPVTRSLIRRKRKSRPLLDEVEDGGRAAVIEEGVAALAFDYARRHRMLDGVGRLDFQLLRTIKDMTSHLEVKLRTTGEWEQAILQGFAVWRAVLAEGGGRISVDLDDHRLDYLGPSSGRAE</sequence>
<dbReference type="AlphaFoldDB" id="A0A1L3FQ57"/>
<feature type="domain" description="MazG C-terminal" evidence="2">
    <location>
        <begin position="106"/>
        <end position="290"/>
    </location>
</feature>
<feature type="domain" description="NTP pyrophosphohydrolase MazG-like" evidence="1">
    <location>
        <begin position="34"/>
        <end position="98"/>
    </location>
</feature>
<dbReference type="InterPro" id="IPR011379">
    <property type="entry name" value="MazG-related_GP37"/>
</dbReference>
<evidence type="ECO:0000259" key="1">
    <source>
        <dbReference type="Pfam" id="PF03819"/>
    </source>
</evidence>
<dbReference type="SUPFAM" id="SSF101386">
    <property type="entry name" value="all-alpha NTP pyrophosphatases"/>
    <property type="match status" value="1"/>
</dbReference>
<evidence type="ECO:0000259" key="2">
    <source>
        <dbReference type="Pfam" id="PF18722"/>
    </source>
</evidence>
<organism evidence="3 4">
    <name type="scientific">Bradyrhizobium japonicum</name>
    <dbReference type="NCBI Taxonomy" id="375"/>
    <lineage>
        <taxon>Bacteria</taxon>
        <taxon>Pseudomonadati</taxon>
        <taxon>Pseudomonadota</taxon>
        <taxon>Alphaproteobacteria</taxon>
        <taxon>Hyphomicrobiales</taxon>
        <taxon>Nitrobacteraceae</taxon>
        <taxon>Bradyrhizobium</taxon>
    </lineage>
</organism>
<dbReference type="EMBL" id="CP017637">
    <property type="protein sequence ID" value="APG15410.1"/>
    <property type="molecule type" value="Genomic_DNA"/>
</dbReference>
<dbReference type="Pfam" id="PF03819">
    <property type="entry name" value="MazG"/>
    <property type="match status" value="1"/>
</dbReference>
<reference evidence="3 4" key="1">
    <citation type="submission" date="2016-11" db="EMBL/GenBank/DDBJ databases">
        <title>Complete Genome Sequence of Bradyrhizobium sp. strain J5, an isolated from soybean nodule in Hokkaido.</title>
        <authorList>
            <person name="Kanehara K."/>
        </authorList>
    </citation>
    <scope>NUCLEOTIDE SEQUENCE [LARGE SCALE GENOMIC DNA]</scope>
    <source>
        <strain evidence="3 4">J5</strain>
    </source>
</reference>
<dbReference type="InterPro" id="IPR041407">
    <property type="entry name" value="MazG_C"/>
</dbReference>
<evidence type="ECO:0000313" key="4">
    <source>
        <dbReference type="Proteomes" id="UP000181962"/>
    </source>
</evidence>
<dbReference type="Proteomes" id="UP000181962">
    <property type="component" value="Chromosome"/>
</dbReference>
<proteinExistence type="predicted"/>
<protein>
    <submittedName>
        <fullName evidence="3">Nucleotide pyrophosphohydrolase</fullName>
    </submittedName>
</protein>
<gene>
    <name evidence="3" type="ORF">BKD09_44730</name>
</gene>
<dbReference type="OrthoDB" id="5953925at2"/>
<keyword evidence="3" id="KW-0378">Hydrolase</keyword>